<reference evidence="1 2" key="1">
    <citation type="journal article" date="2003" name="Int. J. Syst. Evol. Microbiol.">
        <title>Towards a standardized format for the description of a novel species (of an established genus): Ochrobactrum gallinifaecis sp. nov.</title>
        <authorList>
            <person name="Kampfer P."/>
            <person name="Buczolits S."/>
            <person name="Albrecht A."/>
            <person name="Busse H.J."/>
            <person name="Stackebrandt E."/>
        </authorList>
    </citation>
    <scope>NUCLEOTIDE SEQUENCE [LARGE SCALE GENOMIC DNA]</scope>
    <source>
        <strain evidence="1 2">ISO 196</strain>
    </source>
</reference>
<dbReference type="EMBL" id="VEWJ01000012">
    <property type="protein sequence ID" value="TPF74346.1"/>
    <property type="molecule type" value="Genomic_DNA"/>
</dbReference>
<sequence length="259" mass="27999">MMLTTKDWAEYQQWHELLDALCTKEGHLDNMALADALCATSKNQTQAAFDAAVKNLRNWRMGIHIPQRKNFILLGKILKVDRDNALRDAWNRLYSQAKVKPSTDDIVTGMDDETPPPASSAKSVSKQILIAGGVAAALVTGVFVIDLSGSEKVEDTDPVASYEGIVADYVRNVSAKVGDSLIIHGARGNECGDAPTWESAKLLLPELVTGTLTDGGVGTRNSRQCGGRIPARAIMFTATKPGTEQISLYGDDIVIRVTE</sequence>
<gene>
    <name evidence="1" type="ORF">FHY56_14645</name>
</gene>
<comment type="caution">
    <text evidence="1">The sequence shown here is derived from an EMBL/GenBank/DDBJ whole genome shotgun (WGS) entry which is preliminary data.</text>
</comment>
<dbReference type="OrthoDB" id="8085080at2"/>
<dbReference type="Proteomes" id="UP000315388">
    <property type="component" value="Unassembled WGS sequence"/>
</dbReference>
<dbReference type="RefSeq" id="WP_140905901.1">
    <property type="nucleotide sequence ID" value="NZ_JBHTMD010000011.1"/>
</dbReference>
<proteinExistence type="predicted"/>
<evidence type="ECO:0000313" key="1">
    <source>
        <dbReference type="EMBL" id="TPF74346.1"/>
    </source>
</evidence>
<name>A0A502BM08_9HYPH</name>
<keyword evidence="2" id="KW-1185">Reference proteome</keyword>
<evidence type="ECO:0000313" key="2">
    <source>
        <dbReference type="Proteomes" id="UP000315388"/>
    </source>
</evidence>
<protein>
    <submittedName>
        <fullName evidence="1">Uncharacterized protein</fullName>
    </submittedName>
</protein>
<accession>A0A502BM08</accession>
<organism evidence="1 2">
    <name type="scientific">Brucella gallinifaecis</name>
    <dbReference type="NCBI Taxonomy" id="215590"/>
    <lineage>
        <taxon>Bacteria</taxon>
        <taxon>Pseudomonadati</taxon>
        <taxon>Pseudomonadota</taxon>
        <taxon>Alphaproteobacteria</taxon>
        <taxon>Hyphomicrobiales</taxon>
        <taxon>Brucellaceae</taxon>
        <taxon>Brucella/Ochrobactrum group</taxon>
        <taxon>Brucella</taxon>
    </lineage>
</organism>
<dbReference type="AlphaFoldDB" id="A0A502BM08"/>